<evidence type="ECO:0000313" key="1">
    <source>
        <dbReference type="EMBL" id="MBB5868727.1"/>
    </source>
</evidence>
<name>A0A841BHZ1_9ACTN</name>
<protein>
    <submittedName>
        <fullName evidence="1">Uncharacterized protein</fullName>
    </submittedName>
</protein>
<organism evidence="1 2">
    <name type="scientific">Allocatelliglobosispora scoriae</name>
    <dbReference type="NCBI Taxonomy" id="643052"/>
    <lineage>
        <taxon>Bacteria</taxon>
        <taxon>Bacillati</taxon>
        <taxon>Actinomycetota</taxon>
        <taxon>Actinomycetes</taxon>
        <taxon>Micromonosporales</taxon>
        <taxon>Micromonosporaceae</taxon>
        <taxon>Allocatelliglobosispora</taxon>
    </lineage>
</organism>
<dbReference type="Proteomes" id="UP000587527">
    <property type="component" value="Unassembled WGS sequence"/>
</dbReference>
<reference evidence="1 2" key="1">
    <citation type="submission" date="2020-08" db="EMBL/GenBank/DDBJ databases">
        <title>Sequencing the genomes of 1000 actinobacteria strains.</title>
        <authorList>
            <person name="Klenk H.-P."/>
        </authorList>
    </citation>
    <scope>NUCLEOTIDE SEQUENCE [LARGE SCALE GENOMIC DNA]</scope>
    <source>
        <strain evidence="1 2">DSM 45362</strain>
    </source>
</reference>
<comment type="caution">
    <text evidence="1">The sequence shown here is derived from an EMBL/GenBank/DDBJ whole genome shotgun (WGS) entry which is preliminary data.</text>
</comment>
<evidence type="ECO:0000313" key="2">
    <source>
        <dbReference type="Proteomes" id="UP000587527"/>
    </source>
</evidence>
<gene>
    <name evidence="1" type="ORF">F4553_002106</name>
</gene>
<dbReference type="EMBL" id="JACHMN010000002">
    <property type="protein sequence ID" value="MBB5868727.1"/>
    <property type="molecule type" value="Genomic_DNA"/>
</dbReference>
<dbReference type="RefSeq" id="WP_184834873.1">
    <property type="nucleotide sequence ID" value="NZ_JACHMN010000002.1"/>
</dbReference>
<accession>A0A841BHZ1</accession>
<sequence>MSEIQLSPNARQSLIGLLLLEGEATNPVLKTRFSLEIGKPAREALIKAGFITAQKGTEKGTKQTMYHTLTKSGWERGRTEMTTPPPTSSGAVAWALLLYGVLGRMDRLMTEKNLTVEQVFSASDIGDEVPAIDDRAPEDRVLDAYSKLAKRPGDLVSLVHLRDSLADISKADLDRVLKAMDRQRTIQLEPDPNRKALPPEAHEAAISIGGEDKHLITIGRA</sequence>
<keyword evidence="2" id="KW-1185">Reference proteome</keyword>
<proteinExistence type="predicted"/>
<dbReference type="AlphaFoldDB" id="A0A841BHZ1"/>